<dbReference type="RefSeq" id="WP_092077439.1">
    <property type="nucleotide sequence ID" value="NZ_FOYI01000002.1"/>
</dbReference>
<keyword evidence="1" id="KW-0812">Transmembrane</keyword>
<dbReference type="OrthoDB" id="7860308at2"/>
<gene>
    <name evidence="4" type="ORF">SAMN04515673_102487</name>
</gene>
<dbReference type="InterPro" id="IPR022472">
    <property type="entry name" value="VPLPA-CTERM"/>
</dbReference>
<keyword evidence="2" id="KW-0732">Signal</keyword>
<name>A0A1I6D9X2_9RHOB</name>
<evidence type="ECO:0000259" key="3">
    <source>
        <dbReference type="Pfam" id="PF07589"/>
    </source>
</evidence>
<dbReference type="Pfam" id="PF07589">
    <property type="entry name" value="PEP-CTERM"/>
    <property type="match status" value="1"/>
</dbReference>
<feature type="transmembrane region" description="Helical" evidence="1">
    <location>
        <begin position="152"/>
        <end position="171"/>
    </location>
</feature>
<dbReference type="NCBIfam" id="TIGR03370">
    <property type="entry name" value="VPLPA-CTERM"/>
    <property type="match status" value="1"/>
</dbReference>
<dbReference type="Proteomes" id="UP000199302">
    <property type="component" value="Unassembled WGS sequence"/>
</dbReference>
<evidence type="ECO:0000256" key="1">
    <source>
        <dbReference type="SAM" id="Phobius"/>
    </source>
</evidence>
<keyword evidence="5" id="KW-1185">Reference proteome</keyword>
<sequence length="182" mass="19311">MRKLLTILALLQAMALPATAATLEGDSVTIHLFAEFSWGTYTRTVGPGEDGDISSLSYDLNAGPDGDLFTLRSKGAYCGLNCSTPPTPVVWTLLGLDFVGGQPLTDFEIVQGFSDATVSFTDSSVTITYTDDSLSPGIFFQGRFVTEPLSAVPLPASFPLVLAGLGGLGLLRRKQRRSQLSS</sequence>
<keyword evidence="1" id="KW-0472">Membrane</keyword>
<keyword evidence="1" id="KW-1133">Transmembrane helix</keyword>
<proteinExistence type="predicted"/>
<dbReference type="AlphaFoldDB" id="A0A1I6D9X2"/>
<feature type="chain" id="PRO_5011756978" evidence="2">
    <location>
        <begin position="21"/>
        <end position="182"/>
    </location>
</feature>
<accession>A0A1I6D9X2</accession>
<organism evidence="4 5">
    <name type="scientific">Poseidonocella sedimentorum</name>
    <dbReference type="NCBI Taxonomy" id="871652"/>
    <lineage>
        <taxon>Bacteria</taxon>
        <taxon>Pseudomonadati</taxon>
        <taxon>Pseudomonadota</taxon>
        <taxon>Alphaproteobacteria</taxon>
        <taxon>Rhodobacterales</taxon>
        <taxon>Roseobacteraceae</taxon>
        <taxon>Poseidonocella</taxon>
    </lineage>
</organism>
<evidence type="ECO:0000256" key="2">
    <source>
        <dbReference type="SAM" id="SignalP"/>
    </source>
</evidence>
<dbReference type="STRING" id="871652.SAMN04515673_102487"/>
<feature type="signal peptide" evidence="2">
    <location>
        <begin position="1"/>
        <end position="20"/>
    </location>
</feature>
<evidence type="ECO:0000313" key="4">
    <source>
        <dbReference type="EMBL" id="SFR02266.1"/>
    </source>
</evidence>
<dbReference type="InterPro" id="IPR013424">
    <property type="entry name" value="Ice-binding_C"/>
</dbReference>
<dbReference type="EMBL" id="FOYI01000002">
    <property type="protein sequence ID" value="SFR02266.1"/>
    <property type="molecule type" value="Genomic_DNA"/>
</dbReference>
<reference evidence="4 5" key="1">
    <citation type="submission" date="2016-10" db="EMBL/GenBank/DDBJ databases">
        <authorList>
            <person name="de Groot N.N."/>
        </authorList>
    </citation>
    <scope>NUCLEOTIDE SEQUENCE [LARGE SCALE GENOMIC DNA]</scope>
    <source>
        <strain evidence="5">KMM 9023,NRIC 0796,JCM 17311,KCTC 23692</strain>
    </source>
</reference>
<protein>
    <submittedName>
        <fullName evidence="4">VPLPA-CTERM protein sorting domain-containing protein</fullName>
    </submittedName>
</protein>
<evidence type="ECO:0000313" key="5">
    <source>
        <dbReference type="Proteomes" id="UP000199302"/>
    </source>
</evidence>
<feature type="domain" description="Ice-binding protein C-terminal" evidence="3">
    <location>
        <begin position="151"/>
        <end position="176"/>
    </location>
</feature>